<dbReference type="AlphaFoldDB" id="A0A6I6NEQ0"/>
<proteinExistence type="predicted"/>
<dbReference type="SUPFAM" id="SSF51126">
    <property type="entry name" value="Pectin lyase-like"/>
    <property type="match status" value="1"/>
</dbReference>
<dbReference type="InterPro" id="IPR013425">
    <property type="entry name" value="Autotrns_rpt"/>
</dbReference>
<reference evidence="3 4" key="1">
    <citation type="submission" date="2019-12" db="EMBL/GenBank/DDBJ databases">
        <title>Streptomyces sp. strain T44 isolated from rhizosphere soil of Broussonetia papyrifera.</title>
        <authorList>
            <person name="Mo P."/>
        </authorList>
    </citation>
    <scope>NUCLEOTIDE SEQUENCE [LARGE SCALE GENOMIC DNA]</scope>
    <source>
        <strain evidence="3 4">T44</strain>
    </source>
</reference>
<dbReference type="InterPro" id="IPR011050">
    <property type="entry name" value="Pectin_lyase_fold/virulence"/>
</dbReference>
<evidence type="ECO:0000313" key="3">
    <source>
        <dbReference type="EMBL" id="QHA08580.1"/>
    </source>
</evidence>
<accession>A0A6I6NEQ0</accession>
<name>A0A6I6NEQ0_9ACTN</name>
<protein>
    <submittedName>
        <fullName evidence="3">Uncharacterized protein</fullName>
    </submittedName>
</protein>
<keyword evidence="1" id="KW-0732">Signal</keyword>
<evidence type="ECO:0000256" key="1">
    <source>
        <dbReference type="ARBA" id="ARBA00022729"/>
    </source>
</evidence>
<keyword evidence="4" id="KW-1185">Reference proteome</keyword>
<evidence type="ECO:0000256" key="2">
    <source>
        <dbReference type="SAM" id="MobiDB-lite"/>
    </source>
</evidence>
<dbReference type="RefSeq" id="WP_158928118.1">
    <property type="nucleotide sequence ID" value="NZ_CP047020.1"/>
</dbReference>
<gene>
    <name evidence="3" type="ORF">GQF42_39700</name>
</gene>
<feature type="region of interest" description="Disordered" evidence="2">
    <location>
        <begin position="234"/>
        <end position="260"/>
    </location>
</feature>
<dbReference type="NCBIfam" id="TIGR02601">
    <property type="entry name" value="autotrns_rpt"/>
    <property type="match status" value="1"/>
</dbReference>
<sequence>MAAAGSDRGVGAPAGTGPVAVRRCADACAVRPRLTFALTRQGREVPLTVPQGAEVLLEAPLPCPGVDRRREVLRTTALPFGCVLLDGLEQWGRLDLFAAADGYGAFDTDVTVTLDASAGGLSVADAGRNDIDVRGGLTERGTGTLTPTGRNRYTGGTVLVQGTLVAGGKDARHGDVRITDGAPGFAERLRVRGAYAQDAGTLEVVLRAGRRAPLAVRHWRYRVARRRCRCGSAASGHLPRAAPCRSSTRRGCAAGSPGSR</sequence>
<dbReference type="KEGG" id="sbro:GQF42_39700"/>
<organism evidence="3 4">
    <name type="scientific">Streptomyces broussonetiae</name>
    <dbReference type="NCBI Taxonomy" id="2686304"/>
    <lineage>
        <taxon>Bacteria</taxon>
        <taxon>Bacillati</taxon>
        <taxon>Actinomycetota</taxon>
        <taxon>Actinomycetes</taxon>
        <taxon>Kitasatosporales</taxon>
        <taxon>Streptomycetaceae</taxon>
        <taxon>Streptomyces</taxon>
    </lineage>
</organism>
<dbReference type="Proteomes" id="UP000436138">
    <property type="component" value="Chromosome"/>
</dbReference>
<evidence type="ECO:0000313" key="4">
    <source>
        <dbReference type="Proteomes" id="UP000436138"/>
    </source>
</evidence>
<dbReference type="EMBL" id="CP047020">
    <property type="protein sequence ID" value="QHA08580.1"/>
    <property type="molecule type" value="Genomic_DNA"/>
</dbReference>